<dbReference type="EMBL" id="JAAWVT010000003">
    <property type="protein sequence ID" value="NKG20938.1"/>
    <property type="molecule type" value="Genomic_DNA"/>
</dbReference>
<accession>A0ABX1G3Z4</accession>
<sequence length="82" mass="9253">MASVLVGMWVAITLELHGLLHARKLRMDRDDIYAAHLAQRVTTPQPIRRVVREVIPDPQIFDTEPTDFDLEAAAYAGTRGRV</sequence>
<gene>
    <name evidence="1" type="ORF">HED64_09515</name>
</gene>
<evidence type="ECO:0000313" key="2">
    <source>
        <dbReference type="Proteomes" id="UP000746595"/>
    </source>
</evidence>
<comment type="caution">
    <text evidence="1">The sequence shown here is derived from an EMBL/GenBank/DDBJ whole genome shotgun (WGS) entry which is preliminary data.</text>
</comment>
<reference evidence="1 2" key="1">
    <citation type="submission" date="2020-04" db="EMBL/GenBank/DDBJ databases">
        <title>Paeniglutamicibacter sp. ANT13_2, a novel actinomycete isolated from sediment in Antarctica.</title>
        <authorList>
            <person name="Sakdapetsiri C."/>
            <person name="Pinyakong O."/>
        </authorList>
    </citation>
    <scope>NUCLEOTIDE SEQUENCE [LARGE SCALE GENOMIC DNA]</scope>
    <source>
        <strain evidence="1 2">ANT13_2</strain>
    </source>
</reference>
<evidence type="ECO:0000313" key="1">
    <source>
        <dbReference type="EMBL" id="NKG20938.1"/>
    </source>
</evidence>
<organism evidence="1 2">
    <name type="scientific">Paeniglutamicibacter terrestris</name>
    <dbReference type="NCBI Taxonomy" id="2723403"/>
    <lineage>
        <taxon>Bacteria</taxon>
        <taxon>Bacillati</taxon>
        <taxon>Actinomycetota</taxon>
        <taxon>Actinomycetes</taxon>
        <taxon>Micrococcales</taxon>
        <taxon>Micrococcaceae</taxon>
        <taxon>Paeniglutamicibacter</taxon>
    </lineage>
</organism>
<dbReference type="RefSeq" id="WP_168151754.1">
    <property type="nucleotide sequence ID" value="NZ_JAAWVT010000003.1"/>
</dbReference>
<name>A0ABX1G3Z4_9MICC</name>
<protein>
    <submittedName>
        <fullName evidence="1">Uncharacterized protein</fullName>
    </submittedName>
</protein>
<keyword evidence="2" id="KW-1185">Reference proteome</keyword>
<dbReference type="Proteomes" id="UP000746595">
    <property type="component" value="Unassembled WGS sequence"/>
</dbReference>
<proteinExistence type="predicted"/>